<dbReference type="SUPFAM" id="SSF53474">
    <property type="entry name" value="alpha/beta-Hydrolases"/>
    <property type="match status" value="1"/>
</dbReference>
<sequence>MPGRLPKKEDFPSSMVFDIIPPPGNHPPTNVLILLHGLGDTYTPFTKLAQAIQLPDSVCISLRAPSVLPFDEGRFHWADDLILNEATGNLDMDGGFKAATKSLLDMIRNILMDKCGYIAREVALWGYGQGGCAALACATGLDDDEELCAIISIGGPFPDSVVKPIKGEAKDITTRKLQTPILVCHGNKSSNVTDASIERCRNNFEHVKVVTWAREGDSMPKNREEMLPIMIFLSQRLKSLRGVPAGAVEIGAR</sequence>
<reference evidence="5" key="2">
    <citation type="submission" date="2020-04" db="EMBL/GenBank/DDBJ databases">
        <authorList>
            <consortium name="NCBI Genome Project"/>
        </authorList>
    </citation>
    <scope>NUCLEOTIDE SEQUENCE</scope>
    <source>
        <strain evidence="5">CBS 781.70</strain>
    </source>
</reference>
<keyword evidence="3" id="KW-0378">Hydrolase</keyword>
<gene>
    <name evidence="3 5" type="ORF">P152DRAFT_388151</name>
</gene>
<keyword evidence="4" id="KW-1185">Reference proteome</keyword>
<dbReference type="InterPro" id="IPR003140">
    <property type="entry name" value="PLipase/COase/thioEstase"/>
</dbReference>
<dbReference type="PANTHER" id="PTHR10655:SF67">
    <property type="entry name" value="PHOSPHOLIPASE_CARBOXYLESTERASE SUPERFAMILY (AFU_ORTHOLOGUE AFUA_5G09340)"/>
    <property type="match status" value="1"/>
</dbReference>
<evidence type="ECO:0000259" key="2">
    <source>
        <dbReference type="Pfam" id="PF02230"/>
    </source>
</evidence>
<name>A0A6G1GHI3_9PEZI</name>
<accession>A0A6G1GHI3</accession>
<dbReference type="Proteomes" id="UP000504638">
    <property type="component" value="Unplaced"/>
</dbReference>
<dbReference type="GO" id="GO:0008474">
    <property type="term" value="F:palmitoyl-(protein) hydrolase activity"/>
    <property type="evidence" value="ECO:0007669"/>
    <property type="project" value="TreeGrafter"/>
</dbReference>
<dbReference type="GO" id="GO:0052689">
    <property type="term" value="F:carboxylic ester hydrolase activity"/>
    <property type="evidence" value="ECO:0007669"/>
    <property type="project" value="TreeGrafter"/>
</dbReference>
<evidence type="ECO:0000313" key="3">
    <source>
        <dbReference type="EMBL" id="KAF1817557.1"/>
    </source>
</evidence>
<evidence type="ECO:0000313" key="5">
    <source>
        <dbReference type="RefSeq" id="XP_033539188.1"/>
    </source>
</evidence>
<dbReference type="GeneID" id="54416483"/>
<evidence type="ECO:0000313" key="4">
    <source>
        <dbReference type="Proteomes" id="UP000504638"/>
    </source>
</evidence>
<organism evidence="3">
    <name type="scientific">Eremomyces bilateralis CBS 781.70</name>
    <dbReference type="NCBI Taxonomy" id="1392243"/>
    <lineage>
        <taxon>Eukaryota</taxon>
        <taxon>Fungi</taxon>
        <taxon>Dikarya</taxon>
        <taxon>Ascomycota</taxon>
        <taxon>Pezizomycotina</taxon>
        <taxon>Dothideomycetes</taxon>
        <taxon>Dothideomycetes incertae sedis</taxon>
        <taxon>Eremomycetales</taxon>
        <taxon>Eremomycetaceae</taxon>
        <taxon>Eremomyces</taxon>
    </lineage>
</organism>
<evidence type="ECO:0000256" key="1">
    <source>
        <dbReference type="ARBA" id="ARBA00006499"/>
    </source>
</evidence>
<reference evidence="3 5" key="1">
    <citation type="submission" date="2020-01" db="EMBL/GenBank/DDBJ databases">
        <authorList>
            <consortium name="DOE Joint Genome Institute"/>
            <person name="Haridas S."/>
            <person name="Albert R."/>
            <person name="Binder M."/>
            <person name="Bloem J."/>
            <person name="Labutti K."/>
            <person name="Salamov A."/>
            <person name="Andreopoulos B."/>
            <person name="Baker S.E."/>
            <person name="Barry K."/>
            <person name="Bills G."/>
            <person name="Bluhm B.H."/>
            <person name="Cannon C."/>
            <person name="Castanera R."/>
            <person name="Culley D.E."/>
            <person name="Daum C."/>
            <person name="Ezra D."/>
            <person name="Gonzalez J.B."/>
            <person name="Henrissat B."/>
            <person name="Kuo A."/>
            <person name="Liang C."/>
            <person name="Lipzen A."/>
            <person name="Lutzoni F."/>
            <person name="Magnuson J."/>
            <person name="Mondo S."/>
            <person name="Nolan M."/>
            <person name="Ohm R."/>
            <person name="Pangilinan J."/>
            <person name="Park H.-J."/>
            <person name="Ramirez L."/>
            <person name="Alfaro M."/>
            <person name="Sun H."/>
            <person name="Tritt A."/>
            <person name="Yoshinaga Y."/>
            <person name="Zwiers L.-H."/>
            <person name="Turgeon B.G."/>
            <person name="Goodwin S.B."/>
            <person name="Spatafora J.W."/>
            <person name="Crous P.W."/>
            <person name="Grigoriev I.V."/>
        </authorList>
    </citation>
    <scope>NUCLEOTIDE SEQUENCE</scope>
    <source>
        <strain evidence="3 5">CBS 781.70</strain>
    </source>
</reference>
<dbReference type="OrthoDB" id="437457at2759"/>
<dbReference type="InterPro" id="IPR029058">
    <property type="entry name" value="AB_hydrolase_fold"/>
</dbReference>
<dbReference type="EMBL" id="ML975149">
    <property type="protein sequence ID" value="KAF1817557.1"/>
    <property type="molecule type" value="Genomic_DNA"/>
</dbReference>
<dbReference type="Gene3D" id="3.40.50.1820">
    <property type="entry name" value="alpha/beta hydrolase"/>
    <property type="match status" value="1"/>
</dbReference>
<comment type="similarity">
    <text evidence="1">Belongs to the AB hydrolase superfamily. AB hydrolase 2 family.</text>
</comment>
<dbReference type="AlphaFoldDB" id="A0A6G1GHI3"/>
<reference evidence="5" key="3">
    <citation type="submission" date="2025-04" db="UniProtKB">
        <authorList>
            <consortium name="RefSeq"/>
        </authorList>
    </citation>
    <scope>IDENTIFICATION</scope>
    <source>
        <strain evidence="5">CBS 781.70</strain>
    </source>
</reference>
<dbReference type="InterPro" id="IPR050565">
    <property type="entry name" value="LYPA1-2/EST-like"/>
</dbReference>
<feature type="domain" description="Phospholipase/carboxylesterase/thioesterase" evidence="2">
    <location>
        <begin position="25"/>
        <end position="192"/>
    </location>
</feature>
<protein>
    <submittedName>
        <fullName evidence="3 5">Alpha/beta-hydrolase</fullName>
    </submittedName>
</protein>
<dbReference type="GO" id="GO:0005737">
    <property type="term" value="C:cytoplasm"/>
    <property type="evidence" value="ECO:0007669"/>
    <property type="project" value="TreeGrafter"/>
</dbReference>
<dbReference type="RefSeq" id="XP_033539188.1">
    <property type="nucleotide sequence ID" value="XM_033675913.1"/>
</dbReference>
<dbReference type="PANTHER" id="PTHR10655">
    <property type="entry name" value="LYSOPHOSPHOLIPASE-RELATED"/>
    <property type="match status" value="1"/>
</dbReference>
<proteinExistence type="inferred from homology"/>
<dbReference type="Pfam" id="PF02230">
    <property type="entry name" value="Abhydrolase_2"/>
    <property type="match status" value="1"/>
</dbReference>